<reference evidence="11 12" key="1">
    <citation type="journal article" date="2014" name="PLoS Genet.">
        <title>Phylogenetically driven sequencing of extremely halophilic archaea reveals strategies for static and dynamic osmo-response.</title>
        <authorList>
            <person name="Becker E.A."/>
            <person name="Seitzer P.M."/>
            <person name="Tritt A."/>
            <person name="Larsen D."/>
            <person name="Krusor M."/>
            <person name="Yao A.I."/>
            <person name="Wu D."/>
            <person name="Madern D."/>
            <person name="Eisen J.A."/>
            <person name="Darling A.E."/>
            <person name="Facciotti M.T."/>
        </authorList>
    </citation>
    <scope>NUCLEOTIDE SEQUENCE [LARGE SCALE GENOMIC DNA]</scope>
    <source>
        <strain evidence="11 12">DSM 18795</strain>
    </source>
</reference>
<dbReference type="GO" id="GO:0005886">
    <property type="term" value="C:plasma membrane"/>
    <property type="evidence" value="ECO:0007669"/>
    <property type="project" value="UniProtKB-SubCell"/>
</dbReference>
<dbReference type="InterPro" id="IPR057168">
    <property type="entry name" value="DUF7846"/>
</dbReference>
<evidence type="ECO:0000256" key="4">
    <source>
        <dbReference type="ARBA" id="ARBA00022679"/>
    </source>
</evidence>
<dbReference type="EMBL" id="AOIA01000023">
    <property type="protein sequence ID" value="ELY65610.1"/>
    <property type="molecule type" value="Genomic_DNA"/>
</dbReference>
<feature type="transmembrane region" description="Helical" evidence="8">
    <location>
        <begin position="249"/>
        <end position="267"/>
    </location>
</feature>
<name>L9XV33_9EURY</name>
<feature type="transmembrane region" description="Helical" evidence="8">
    <location>
        <begin position="403"/>
        <end position="424"/>
    </location>
</feature>
<keyword evidence="6 8" id="KW-1133">Transmembrane helix</keyword>
<keyword evidence="2" id="KW-1003">Cell membrane</keyword>
<comment type="caution">
    <text evidence="11">The sequence shown here is derived from an EMBL/GenBank/DDBJ whole genome shotgun (WGS) entry which is preliminary data.</text>
</comment>
<feature type="transmembrane region" description="Helical" evidence="8">
    <location>
        <begin position="361"/>
        <end position="383"/>
    </location>
</feature>
<proteinExistence type="predicted"/>
<dbReference type="GO" id="GO:0016763">
    <property type="term" value="F:pentosyltransferase activity"/>
    <property type="evidence" value="ECO:0007669"/>
    <property type="project" value="TreeGrafter"/>
</dbReference>
<feature type="transmembrane region" description="Helical" evidence="8">
    <location>
        <begin position="445"/>
        <end position="468"/>
    </location>
</feature>
<dbReference type="GO" id="GO:0008610">
    <property type="term" value="P:lipid biosynthetic process"/>
    <property type="evidence" value="ECO:0007669"/>
    <property type="project" value="UniProtKB-ARBA"/>
</dbReference>
<evidence type="ECO:0000256" key="7">
    <source>
        <dbReference type="ARBA" id="ARBA00023136"/>
    </source>
</evidence>
<dbReference type="PANTHER" id="PTHR33908:SF11">
    <property type="entry name" value="MEMBRANE PROTEIN"/>
    <property type="match status" value="1"/>
</dbReference>
<evidence type="ECO:0000313" key="11">
    <source>
        <dbReference type="EMBL" id="ELY65610.1"/>
    </source>
</evidence>
<dbReference type="AlphaFoldDB" id="L9XV33"/>
<dbReference type="Proteomes" id="UP000011531">
    <property type="component" value="Unassembled WGS sequence"/>
</dbReference>
<feature type="domain" description="Glycosyltransferase RgtA/B/C/D-like" evidence="9">
    <location>
        <begin position="100"/>
        <end position="226"/>
    </location>
</feature>
<sequence length="729" mass="78594">MTPISDSIRDLFSRSRLATLSHRRERAAAALVALCAGVAVFALASELFPYHSSNDDEAVYLLQAAMLLEGQLEIHAGELADAFRPWFFVEDGGRLYPRYSPVPAAMYAISMALFGEPRVTLAIVAAANAALVYVLGSTVFDRRVGVVAAGVFAASPMALLATSVFLPYAPTTLLNLCFAVWYLRGVRSGRLRHAVLAGTAIGLAFFARPYTAVLFAAPFIGHALWTLLRSVRDESTPLRPLPDPIRRNAVTAAVGLLFVGLALAYNARLTGSPLLFPFQAFAPLDGPGFGYRQLRGHAVEYTPSLAVRANGYVLRYFLTRWFAAGAVGTVAALAGLALAARRWRGSGTTRDADSAAHDRTAGVLLAGLLLTVPLGNVAFWGNYNVLATMTDPTDGLLAQFGPVYHFDILVPLSIFAAFGLVAGWRRLRDGAVRDRLEALASPRSARAIALAVLVASALVVGAANAALLSAPIERNAAHTDRLETAYEPFEEADLEDALVFQPTPYGQWQNHPFQALRNDPGLDGETVYALEGPPERDFAVLDAYPDREYYRYTYHGEWGASPDDLVPTLQLLTVREGESFEGETVVGLPERVDRATVRLETADGNASYRIDDPDDRIAVEWGLESSGADGGVARLNASEADSATVPFEEADEVVLTVTLVQETGVSATFTYRQETAVRATADGLEAIRPSERTACRLVEDCGTEGTYLPDESTSHAEWVTFETGLEPDG</sequence>
<gene>
    <name evidence="11" type="ORF">C492_02984</name>
</gene>
<protein>
    <submittedName>
        <fullName evidence="11">Uncharacterized protein</fullName>
    </submittedName>
</protein>
<evidence type="ECO:0000259" key="9">
    <source>
        <dbReference type="Pfam" id="PF13231"/>
    </source>
</evidence>
<evidence type="ECO:0000256" key="1">
    <source>
        <dbReference type="ARBA" id="ARBA00004651"/>
    </source>
</evidence>
<evidence type="ECO:0000256" key="2">
    <source>
        <dbReference type="ARBA" id="ARBA00022475"/>
    </source>
</evidence>
<feature type="transmembrane region" description="Helical" evidence="8">
    <location>
        <begin position="212"/>
        <end position="228"/>
    </location>
</feature>
<keyword evidence="7 8" id="KW-0472">Membrane</keyword>
<keyword evidence="5 8" id="KW-0812">Transmembrane</keyword>
<keyword evidence="12" id="KW-1185">Reference proteome</keyword>
<evidence type="ECO:0000256" key="5">
    <source>
        <dbReference type="ARBA" id="ARBA00022692"/>
    </source>
</evidence>
<dbReference type="RefSeq" id="WP_008420338.1">
    <property type="nucleotide sequence ID" value="NZ_AOIA01000023.1"/>
</dbReference>
<feature type="transmembrane region" description="Helical" evidence="8">
    <location>
        <begin position="143"/>
        <end position="159"/>
    </location>
</feature>
<organism evidence="11 12">
    <name type="scientific">Natronococcus jeotgali DSM 18795</name>
    <dbReference type="NCBI Taxonomy" id="1227498"/>
    <lineage>
        <taxon>Archaea</taxon>
        <taxon>Methanobacteriati</taxon>
        <taxon>Methanobacteriota</taxon>
        <taxon>Stenosarchaea group</taxon>
        <taxon>Halobacteria</taxon>
        <taxon>Halobacteriales</taxon>
        <taxon>Natrialbaceae</taxon>
        <taxon>Natronococcus</taxon>
    </lineage>
</organism>
<evidence type="ECO:0000259" key="10">
    <source>
        <dbReference type="Pfam" id="PF25230"/>
    </source>
</evidence>
<dbReference type="PANTHER" id="PTHR33908">
    <property type="entry name" value="MANNOSYLTRANSFERASE YKCB-RELATED"/>
    <property type="match status" value="1"/>
</dbReference>
<dbReference type="Pfam" id="PF25230">
    <property type="entry name" value="DUF7846"/>
    <property type="match status" value="1"/>
</dbReference>
<evidence type="ECO:0000256" key="8">
    <source>
        <dbReference type="SAM" id="Phobius"/>
    </source>
</evidence>
<feature type="transmembrane region" description="Helical" evidence="8">
    <location>
        <begin position="119"/>
        <end position="136"/>
    </location>
</feature>
<feature type="transmembrane region" description="Helical" evidence="8">
    <location>
        <begin position="321"/>
        <end position="340"/>
    </location>
</feature>
<dbReference type="InterPro" id="IPR038731">
    <property type="entry name" value="RgtA/B/C-like"/>
</dbReference>
<feature type="domain" description="DUF7846" evidence="10">
    <location>
        <begin position="497"/>
        <end position="674"/>
    </location>
</feature>
<evidence type="ECO:0000313" key="12">
    <source>
        <dbReference type="Proteomes" id="UP000011531"/>
    </source>
</evidence>
<dbReference type="InterPro" id="IPR050297">
    <property type="entry name" value="LipidA_mod_glycosyltrf_83"/>
</dbReference>
<accession>L9XV33</accession>
<comment type="subcellular location">
    <subcellularLocation>
        <location evidence="1">Cell membrane</location>
        <topology evidence="1">Multi-pass membrane protein</topology>
    </subcellularLocation>
</comment>
<dbReference type="Pfam" id="PF13231">
    <property type="entry name" value="PMT_2"/>
    <property type="match status" value="1"/>
</dbReference>
<keyword evidence="3" id="KW-0328">Glycosyltransferase</keyword>
<keyword evidence="4" id="KW-0808">Transferase</keyword>
<evidence type="ECO:0000256" key="3">
    <source>
        <dbReference type="ARBA" id="ARBA00022676"/>
    </source>
</evidence>
<evidence type="ECO:0000256" key="6">
    <source>
        <dbReference type="ARBA" id="ARBA00022989"/>
    </source>
</evidence>
<dbReference type="PATRIC" id="fig|1227498.3.peg.605"/>
<dbReference type="STRING" id="1227498.C492_02984"/>